<protein>
    <recommendedName>
        <fullName evidence="3">DUF2790 domain-containing protein</fullName>
    </recommendedName>
</protein>
<dbReference type="AlphaFoldDB" id="A0A653EA00"/>
<name>A0A653EA00_9PSED</name>
<proteinExistence type="predicted"/>
<feature type="signal peptide" evidence="1">
    <location>
        <begin position="1"/>
        <end position="19"/>
    </location>
</feature>
<dbReference type="RefSeq" id="WP_150549143.1">
    <property type="nucleotide sequence ID" value="NZ_LR215729.2"/>
</dbReference>
<organism evidence="2">
    <name type="scientific">Pseudomonas marincola</name>
    <dbReference type="NCBI Taxonomy" id="437900"/>
    <lineage>
        <taxon>Bacteria</taxon>
        <taxon>Pseudomonadati</taxon>
        <taxon>Pseudomonadota</taxon>
        <taxon>Gammaproteobacteria</taxon>
        <taxon>Pseudomonadales</taxon>
        <taxon>Pseudomonadaceae</taxon>
        <taxon>Pseudomonas</taxon>
    </lineage>
</organism>
<dbReference type="InterPro" id="IPR021245">
    <property type="entry name" value="DUF2790"/>
</dbReference>
<sequence>MKILALAVCLGLVAPWAAAATTPAAADAPVKPETYQYGDTLDVARVISQTATDEGCGVVDATMVYEDSKGETHRLQYERLGNNCAY</sequence>
<dbReference type="EMBL" id="LR215729">
    <property type="protein sequence ID" value="VEV98826.1"/>
    <property type="molecule type" value="Genomic_DNA"/>
</dbReference>
<dbReference type="Pfam" id="PF10976">
    <property type="entry name" value="DUF2790"/>
    <property type="match status" value="1"/>
</dbReference>
<evidence type="ECO:0000313" key="2">
    <source>
        <dbReference type="EMBL" id="VEV98826.1"/>
    </source>
</evidence>
<accession>A0A653EA00</accession>
<evidence type="ECO:0000256" key="1">
    <source>
        <dbReference type="SAM" id="SignalP"/>
    </source>
</evidence>
<keyword evidence="1" id="KW-0732">Signal</keyword>
<dbReference type="Gene3D" id="2.30.140.50">
    <property type="entry name" value="Protein of unknown function DUF2790"/>
    <property type="match status" value="1"/>
</dbReference>
<reference evidence="2" key="1">
    <citation type="submission" date="2019-02" db="EMBL/GenBank/DDBJ databases">
        <authorList>
            <consortium name="Genoscope - CEA"/>
            <person name="William W."/>
        </authorList>
    </citation>
    <scope>NUCLEOTIDE SEQUENCE [LARGE SCALE GENOMIC DNA]</scope>
    <source>
        <strain evidence="2">YSy11</strain>
    </source>
</reference>
<feature type="chain" id="PRO_5024946497" description="DUF2790 domain-containing protein" evidence="1">
    <location>
        <begin position="20"/>
        <end position="86"/>
    </location>
</feature>
<gene>
    <name evidence="2" type="ORF">PMYSY11_3782</name>
</gene>
<evidence type="ECO:0008006" key="3">
    <source>
        <dbReference type="Google" id="ProtNLM"/>
    </source>
</evidence>